<dbReference type="SUPFAM" id="SSF53335">
    <property type="entry name" value="S-adenosyl-L-methionine-dependent methyltransferases"/>
    <property type="match status" value="1"/>
</dbReference>
<name>A0A9X2P9C6_9HYPH</name>
<comment type="caution">
    <text evidence="3">The sequence shown here is derived from an EMBL/GenBank/DDBJ whole genome shotgun (WGS) entry which is preliminary data.</text>
</comment>
<protein>
    <submittedName>
        <fullName evidence="3">Methyltransferase domain-containing protein</fullName>
    </submittedName>
</protein>
<gene>
    <name evidence="3" type="ORF">NVS89_01555</name>
</gene>
<reference evidence="3" key="1">
    <citation type="submission" date="2022-08" db="EMBL/GenBank/DDBJ databases">
        <authorList>
            <person name="Li F."/>
        </authorList>
    </citation>
    <scope>NUCLEOTIDE SEQUENCE</scope>
    <source>
        <strain evidence="3">MQZ15Z-1</strain>
    </source>
</reference>
<dbReference type="RefSeq" id="WP_258730716.1">
    <property type="nucleotide sequence ID" value="NZ_JANTHZ010000001.1"/>
</dbReference>
<keyword evidence="1" id="KW-0175">Coiled coil</keyword>
<evidence type="ECO:0000313" key="3">
    <source>
        <dbReference type="EMBL" id="MCS0493765.1"/>
    </source>
</evidence>
<dbReference type="Proteomes" id="UP001151088">
    <property type="component" value="Unassembled WGS sequence"/>
</dbReference>
<evidence type="ECO:0000256" key="1">
    <source>
        <dbReference type="SAM" id="Coils"/>
    </source>
</evidence>
<evidence type="ECO:0000313" key="4">
    <source>
        <dbReference type="Proteomes" id="UP001151088"/>
    </source>
</evidence>
<evidence type="ECO:0000259" key="2">
    <source>
        <dbReference type="Pfam" id="PF08241"/>
    </source>
</evidence>
<dbReference type="GO" id="GO:0032259">
    <property type="term" value="P:methylation"/>
    <property type="evidence" value="ECO:0007669"/>
    <property type="project" value="UniProtKB-KW"/>
</dbReference>
<dbReference type="Gene3D" id="3.40.50.150">
    <property type="entry name" value="Vaccinia Virus protein VP39"/>
    <property type="match status" value="1"/>
</dbReference>
<dbReference type="Pfam" id="PF08241">
    <property type="entry name" value="Methyltransf_11"/>
    <property type="match status" value="1"/>
</dbReference>
<dbReference type="AlphaFoldDB" id="A0A9X2P9C6"/>
<dbReference type="InterPro" id="IPR029063">
    <property type="entry name" value="SAM-dependent_MTases_sf"/>
</dbReference>
<proteinExistence type="predicted"/>
<keyword evidence="4" id="KW-1185">Reference proteome</keyword>
<keyword evidence="3" id="KW-0489">Methyltransferase</keyword>
<organism evidence="3 4">
    <name type="scientific">Ancylobacter mangrovi</name>
    <dbReference type="NCBI Taxonomy" id="2972472"/>
    <lineage>
        <taxon>Bacteria</taxon>
        <taxon>Pseudomonadati</taxon>
        <taxon>Pseudomonadota</taxon>
        <taxon>Alphaproteobacteria</taxon>
        <taxon>Hyphomicrobiales</taxon>
        <taxon>Xanthobacteraceae</taxon>
        <taxon>Ancylobacter</taxon>
    </lineage>
</organism>
<accession>A0A9X2P9C6</accession>
<dbReference type="EMBL" id="JANTHZ010000001">
    <property type="protein sequence ID" value="MCS0493765.1"/>
    <property type="molecule type" value="Genomic_DNA"/>
</dbReference>
<keyword evidence="3" id="KW-0808">Transferase</keyword>
<sequence length="404" mass="45192">MTREEIILRRLDKSSKVIEIGPSFAPLAPKRDGWNTFIVDHDSREALKAKYVNDPYVADVERIEEVDHIWRGGSIADAIPVADHGTFDAFIASHVIEHTTDVVTFLEAAQRLLKPDGVVILAVPDKRKCFDFYRPFSTTGAAIAAYREKRARHKPEIYFDFGAFYAMKGFPPGWSIDDPEPKTLRVAISELLPAWERAANATSYVDAHQWVFTPASFKLMILELGALGFLDLRVEAVDEAPATEFYAWLRKGAEELSPEALADRRRALMDEIVIDLAEQSRQIADSPLSIATARVRELEAQHAAKDQEREQARVQGQAHAEAHAKAERVALIRSYETRLADAQARAAQLSDAQLRLSAQLADAQARVAALEKELIPLKKSLPKWLRRQIASLQQARGSGPTRRA</sequence>
<dbReference type="GO" id="GO:0008757">
    <property type="term" value="F:S-adenosylmethionine-dependent methyltransferase activity"/>
    <property type="evidence" value="ECO:0007669"/>
    <property type="project" value="InterPro"/>
</dbReference>
<feature type="coiled-coil region" evidence="1">
    <location>
        <begin position="288"/>
        <end position="373"/>
    </location>
</feature>
<dbReference type="CDD" id="cd02440">
    <property type="entry name" value="AdoMet_MTases"/>
    <property type="match status" value="1"/>
</dbReference>
<dbReference type="InterPro" id="IPR013216">
    <property type="entry name" value="Methyltransf_11"/>
</dbReference>
<feature type="domain" description="Methyltransferase type 11" evidence="2">
    <location>
        <begin position="70"/>
        <end position="121"/>
    </location>
</feature>